<dbReference type="EMBL" id="QGMZ01000015">
    <property type="protein sequence ID" value="PWR74830.1"/>
    <property type="molecule type" value="Genomic_DNA"/>
</dbReference>
<reference evidence="1 2" key="1">
    <citation type="submission" date="2018-05" db="EMBL/GenBank/DDBJ databases">
        <title>Draft genome of Methanospirillum stamsii Pt1.</title>
        <authorList>
            <person name="Dueholm M.S."/>
            <person name="Nielsen P.H."/>
            <person name="Bakmann L.F."/>
            <person name="Otzen D.E."/>
        </authorList>
    </citation>
    <scope>NUCLEOTIDE SEQUENCE [LARGE SCALE GENOMIC DNA]</scope>
    <source>
        <strain evidence="1 2">Pt1</strain>
    </source>
</reference>
<evidence type="ECO:0000313" key="2">
    <source>
        <dbReference type="Proteomes" id="UP000245934"/>
    </source>
</evidence>
<protein>
    <submittedName>
        <fullName evidence="1">Uncharacterized protein</fullName>
    </submittedName>
</protein>
<proteinExistence type="predicted"/>
<dbReference type="AlphaFoldDB" id="A0A2V2N835"/>
<dbReference type="Proteomes" id="UP000245934">
    <property type="component" value="Unassembled WGS sequence"/>
</dbReference>
<accession>A0A2V2N835</accession>
<name>A0A2V2N835_9EURY</name>
<organism evidence="1 2">
    <name type="scientific">Methanospirillum stamsii</name>
    <dbReference type="NCBI Taxonomy" id="1277351"/>
    <lineage>
        <taxon>Archaea</taxon>
        <taxon>Methanobacteriati</taxon>
        <taxon>Methanobacteriota</taxon>
        <taxon>Stenosarchaea group</taxon>
        <taxon>Methanomicrobia</taxon>
        <taxon>Methanomicrobiales</taxon>
        <taxon>Methanospirillaceae</taxon>
        <taxon>Methanospirillum</taxon>
    </lineage>
</organism>
<evidence type="ECO:0000313" key="1">
    <source>
        <dbReference type="EMBL" id="PWR74830.1"/>
    </source>
</evidence>
<gene>
    <name evidence="1" type="ORF">DLD82_08000</name>
</gene>
<dbReference type="GeneID" id="97610557"/>
<dbReference type="RefSeq" id="WP_109940593.1">
    <property type="nucleotide sequence ID" value="NZ_CP176366.1"/>
</dbReference>
<keyword evidence="2" id="KW-1185">Reference proteome</keyword>
<sequence>MIPVTLVSPDRIDTLPVSQKALVVVEHIARSSGTADQGYEVAWSEHGRMITIQNISAKAMHHIQTLWSGGHFV</sequence>
<comment type="caution">
    <text evidence="1">The sequence shown here is derived from an EMBL/GenBank/DDBJ whole genome shotgun (WGS) entry which is preliminary data.</text>
</comment>